<gene>
    <name evidence="2" type="ORF">DT99_13285</name>
</gene>
<organism evidence="2">
    <name type="scientific">Burkholderia cenocepacia</name>
    <dbReference type="NCBI Taxonomy" id="95486"/>
    <lineage>
        <taxon>Bacteria</taxon>
        <taxon>Pseudomonadati</taxon>
        <taxon>Pseudomonadota</taxon>
        <taxon>Betaproteobacteria</taxon>
        <taxon>Burkholderiales</taxon>
        <taxon>Burkholderiaceae</taxon>
        <taxon>Burkholderia</taxon>
        <taxon>Burkholderia cepacia complex</taxon>
    </lineage>
</organism>
<reference evidence="2" key="1">
    <citation type="submission" date="2014-04" db="EMBL/GenBank/DDBJ databases">
        <title>In planta biocontrol of soil-borne Fusarium wilt of banana through a plant endophytic bacterium, Burkholderia cenocepacia 869T2.</title>
        <authorList>
            <person name="Ho Y.-N."/>
            <person name="Chiang H.-M."/>
            <person name="Chao C.-P."/>
            <person name="Su C.-C."/>
            <person name="Hsu H.-F."/>
            <person name="Guo C.-T."/>
            <person name="Hsieh J.-L."/>
            <person name="Huang C.-C."/>
        </authorList>
    </citation>
    <scope>NUCLEOTIDE SEQUENCE [LARGE SCALE GENOMIC DNA]</scope>
    <source>
        <strain evidence="2">869T2</strain>
    </source>
</reference>
<comment type="caution">
    <text evidence="2">The sequence shown here is derived from an EMBL/GenBank/DDBJ whole genome shotgun (WGS) entry which is preliminary data.</text>
</comment>
<proteinExistence type="predicted"/>
<name>A0A071MEC0_9BURK</name>
<protein>
    <recommendedName>
        <fullName evidence="3">YfdX family protein</fullName>
    </recommendedName>
</protein>
<accession>A0A071MEC0</accession>
<dbReference type="Gene3D" id="1.20.120.1940">
    <property type="entry name" value="YfdX protein domain"/>
    <property type="match status" value="1"/>
</dbReference>
<dbReference type="AlphaFoldDB" id="A0A071MEC0"/>
<evidence type="ECO:0000313" key="2">
    <source>
        <dbReference type="EMBL" id="KEA59202.1"/>
    </source>
</evidence>
<feature type="chain" id="PRO_5001677657" description="YfdX family protein" evidence="1">
    <location>
        <begin position="32"/>
        <end position="225"/>
    </location>
</feature>
<keyword evidence="1" id="KW-0732">Signal</keyword>
<evidence type="ECO:0008006" key="3">
    <source>
        <dbReference type="Google" id="ProtNLM"/>
    </source>
</evidence>
<dbReference type="InterPro" id="IPR021236">
    <property type="entry name" value="Uncharacterised_YfdX"/>
</dbReference>
<dbReference type="Pfam" id="PF10938">
    <property type="entry name" value="YfdX"/>
    <property type="match status" value="1"/>
</dbReference>
<dbReference type="EMBL" id="JJOA01000011">
    <property type="protein sequence ID" value="KEA59202.1"/>
    <property type="molecule type" value="Genomic_DNA"/>
</dbReference>
<dbReference type="OrthoDB" id="9023273at2"/>
<sequence length="225" mass="23509">MSTLNRKKVAFCVMSVALLVCGTVPAGYAVAAVTQAKAVNQDFTKLSHAGNRAMIDVMIARSALFDGHPEAATHLLADAKTAMQAAKSDNSAFMKAESTLSDAAGAHANTATSNQATAWLPVGGDMTVLDDFTAQPVKAKAVANANAALKKGDREGAIKALKLADVNVAYTVDVVPLDQTAERIDQASALLNAGKYYEAGVVLHHVQDSQRFDQLDINAVPATRG</sequence>
<feature type="signal peptide" evidence="1">
    <location>
        <begin position="1"/>
        <end position="31"/>
    </location>
</feature>
<dbReference type="Gene3D" id="6.10.250.2140">
    <property type="match status" value="1"/>
</dbReference>
<evidence type="ECO:0000256" key="1">
    <source>
        <dbReference type="SAM" id="SignalP"/>
    </source>
</evidence>